<evidence type="ECO:0000313" key="18">
    <source>
        <dbReference type="EMBL" id="NXC37429.1"/>
    </source>
</evidence>
<keyword evidence="10" id="KW-0206">Cytoskeleton</keyword>
<evidence type="ECO:0000256" key="13">
    <source>
        <dbReference type="ARBA" id="ARBA00055755"/>
    </source>
</evidence>
<evidence type="ECO:0000259" key="17">
    <source>
        <dbReference type="Pfam" id="PF18383"/>
    </source>
</evidence>
<evidence type="ECO:0000256" key="14">
    <source>
        <dbReference type="ARBA" id="ARBA00073058"/>
    </source>
</evidence>
<evidence type="ECO:0000256" key="9">
    <source>
        <dbReference type="ARBA" id="ARBA00023069"/>
    </source>
</evidence>
<evidence type="ECO:0000256" key="7">
    <source>
        <dbReference type="ARBA" id="ARBA00022990"/>
    </source>
</evidence>
<protein>
    <recommendedName>
        <fullName evidence="14">Intraflagellar transport protein 81 homolog</fullName>
    </recommendedName>
    <alternativeName>
        <fullName evidence="15">Carnitine deficiency-associated protein expressed in ventricle 1</fullName>
    </alternativeName>
</protein>
<feature type="coiled-coil region" evidence="16">
    <location>
        <begin position="137"/>
        <end position="253"/>
    </location>
</feature>
<accession>A0A851N2B1</accession>
<feature type="coiled-coil region" evidence="16">
    <location>
        <begin position="504"/>
        <end position="563"/>
    </location>
</feature>
<dbReference type="PANTHER" id="PTHR15614:SF2">
    <property type="entry name" value="INTRAFLAGELLAR TRANSPORT PROTEIN 81 HOMOLOG"/>
    <property type="match status" value="1"/>
</dbReference>
<dbReference type="GO" id="GO:0015631">
    <property type="term" value="F:tubulin binding"/>
    <property type="evidence" value="ECO:0007669"/>
    <property type="project" value="InterPro"/>
</dbReference>
<comment type="caution">
    <text evidence="18">The sequence shown here is derived from an EMBL/GenBank/DDBJ whole genome shotgun (WGS) entry which is preliminary data.</text>
</comment>
<keyword evidence="4" id="KW-0221">Differentiation</keyword>
<keyword evidence="19" id="KW-1185">Reference proteome</keyword>
<comment type="similarity">
    <text evidence="12">Belongs to the IFT81 family.</text>
</comment>
<feature type="domain" description="IFT81 calponin homology" evidence="17">
    <location>
        <begin position="3"/>
        <end position="126"/>
    </location>
</feature>
<keyword evidence="7" id="KW-0007">Acetylation</keyword>
<keyword evidence="2" id="KW-0963">Cytoplasm</keyword>
<evidence type="ECO:0000256" key="10">
    <source>
        <dbReference type="ARBA" id="ARBA00023212"/>
    </source>
</evidence>
<dbReference type="PANTHER" id="PTHR15614">
    <property type="entry name" value="INTRAFLAGELLAR TRANSPORT PROTEIN 81 HOMOLOG"/>
    <property type="match status" value="1"/>
</dbReference>
<dbReference type="EMBL" id="WBMV01016874">
    <property type="protein sequence ID" value="NXC37429.1"/>
    <property type="molecule type" value="Genomic_DNA"/>
</dbReference>
<name>A0A851N2B1_9DEND</name>
<reference evidence="18" key="1">
    <citation type="submission" date="2019-09" db="EMBL/GenBank/DDBJ databases">
        <title>Bird 10,000 Genomes (B10K) Project - Family phase.</title>
        <authorList>
            <person name="Zhang G."/>
        </authorList>
    </citation>
    <scope>NUCLEOTIDE SEQUENCE</scope>
    <source>
        <strain evidence="18">B10K-DU-001-09</strain>
        <tissue evidence="18">Muscle</tissue>
    </source>
</reference>
<feature type="non-terminal residue" evidence="18">
    <location>
        <position position="676"/>
    </location>
</feature>
<dbReference type="FunFam" id="1.10.418.70:FF:000001">
    <property type="entry name" value="Intraflagellar transport protein 81 homolog"/>
    <property type="match status" value="1"/>
</dbReference>
<dbReference type="GO" id="GO:0060271">
    <property type="term" value="P:cilium assembly"/>
    <property type="evidence" value="ECO:0007669"/>
    <property type="project" value="InterPro"/>
</dbReference>
<comment type="function">
    <text evidence="13">Component of the intraflagellar transport (IFT) complex B: together with IFT74, forms a tubulin-binding module that specifically mediates transport of tubulin within the cilium. Binds tubulin via its CH (calponin-homology)-like region. Required for ciliogenesis. Required for proper regulation of SHH signaling. Plays an important role during spermatogenesis by modulating the assembly and elongation of the sperm flagella.</text>
</comment>
<evidence type="ECO:0000256" key="15">
    <source>
        <dbReference type="ARBA" id="ARBA00079903"/>
    </source>
</evidence>
<keyword evidence="5" id="KW-0970">Cilium biogenesis/degradation</keyword>
<evidence type="ECO:0000256" key="16">
    <source>
        <dbReference type="SAM" id="Coils"/>
    </source>
</evidence>
<keyword evidence="9" id="KW-0969">Cilium</keyword>
<feature type="non-terminal residue" evidence="18">
    <location>
        <position position="1"/>
    </location>
</feature>
<evidence type="ECO:0000256" key="11">
    <source>
        <dbReference type="ARBA" id="ARBA00023273"/>
    </source>
</evidence>
<evidence type="ECO:0000256" key="5">
    <source>
        <dbReference type="ARBA" id="ARBA00022794"/>
    </source>
</evidence>
<keyword evidence="3" id="KW-0597">Phosphoprotein</keyword>
<keyword evidence="8 16" id="KW-0175">Coiled coil</keyword>
<dbReference type="GO" id="GO:0042073">
    <property type="term" value="P:intraciliary transport"/>
    <property type="evidence" value="ECO:0007669"/>
    <property type="project" value="InterPro"/>
</dbReference>
<dbReference type="InterPro" id="IPR041146">
    <property type="entry name" value="IFT81_CH"/>
</dbReference>
<dbReference type="InterPro" id="IPR029600">
    <property type="entry name" value="IFT81"/>
</dbReference>
<evidence type="ECO:0000256" key="8">
    <source>
        <dbReference type="ARBA" id="ARBA00023054"/>
    </source>
</evidence>
<keyword evidence="11" id="KW-0966">Cell projection</keyword>
<evidence type="ECO:0000313" key="19">
    <source>
        <dbReference type="Proteomes" id="UP000614027"/>
    </source>
</evidence>
<evidence type="ECO:0000256" key="12">
    <source>
        <dbReference type="ARBA" id="ARBA00043983"/>
    </source>
</evidence>
<dbReference type="Pfam" id="PF18383">
    <property type="entry name" value="IFT81_CH"/>
    <property type="match status" value="1"/>
</dbReference>
<proteinExistence type="inferred from homology"/>
<dbReference type="GO" id="GO:0030992">
    <property type="term" value="C:intraciliary transport particle B"/>
    <property type="evidence" value="ECO:0007669"/>
    <property type="project" value="InterPro"/>
</dbReference>
<dbReference type="GO" id="GO:0036064">
    <property type="term" value="C:ciliary basal body"/>
    <property type="evidence" value="ECO:0007669"/>
    <property type="project" value="TreeGrafter"/>
</dbReference>
<sequence>MGDQMQLIVEKLNQEPFRRNYNLISFDSLESVQLLQLLSDVLGEIDPKHAVDIREELPEQTAKRMLSLLGILKYKPPGSVADLSAFRQGLVTGSKAVIHPVLHWLLQRTNELKKRAYLARFLVKLEVPAEFLQDDTVADINTQYEELMEAFKNLHKEHEQLKTSGLSTAEIRRDISAMEEEKDQLVKRVERLKKRVETVQNHQRMLEIARQLRLEKEREESLAHQKQEQKSQLFHAEQRLQRAQLQLKEMQDAVADSKPESLMKKLEEEINFNSYLVTEKMPRELESKKASVYLLQKVVAEPAMTQSDLTALESEINGVNAQMNQLIEKRMMKYEPTDSKFSMYRQQASLLARKKEAKVEELQAAREELARLERQAQHRSSQAHELEGSEALTEDEFKQYVTKLRGKNTLYKKKRLEIAEITAECGILQRTEELLRQRHEAIQQQLQSTEEKKGISGYSYTQEELERVSAVKSEMDEMKGQTLDNMSEMVKKLNAVVAEKKASLAPVIKELRQLRQKCQELTQECDEKKIQYDSCAAGLESNRSALEQEVKGLLEECAQEESNYHYTSCMRRILEVQLQRAKAEMKAYVCPEPQERRRAIREQYTRIILEQENLGKKLREKQKVVRESHGPNMKQMKMWQDFEQLMECKRECFQKQQNQAAIGQVIQEGGKDRLVL</sequence>
<keyword evidence="6" id="KW-0744">Spermatogenesis</keyword>
<evidence type="ECO:0000256" key="1">
    <source>
        <dbReference type="ARBA" id="ARBA00004120"/>
    </source>
</evidence>
<dbReference type="Gene3D" id="1.10.418.70">
    <property type="entry name" value="Intraflagellar transport protein 81, N-terminal domain"/>
    <property type="match status" value="1"/>
</dbReference>
<dbReference type="OrthoDB" id="276029at2759"/>
<dbReference type="GO" id="GO:0030154">
    <property type="term" value="P:cell differentiation"/>
    <property type="evidence" value="ECO:0007669"/>
    <property type="project" value="UniProtKB-KW"/>
</dbReference>
<dbReference type="Proteomes" id="UP000614027">
    <property type="component" value="Unassembled WGS sequence"/>
</dbReference>
<comment type="subcellular location">
    <subcellularLocation>
        <location evidence="1">Cytoplasm</location>
        <location evidence="1">Cytoskeleton</location>
        <location evidence="1">Cilium basal body</location>
    </subcellularLocation>
</comment>
<evidence type="ECO:0000256" key="4">
    <source>
        <dbReference type="ARBA" id="ARBA00022782"/>
    </source>
</evidence>
<dbReference type="InterPro" id="IPR043016">
    <property type="entry name" value="IFT81_N_sf"/>
</dbReference>
<feature type="coiled-coil region" evidence="16">
    <location>
        <begin position="309"/>
        <end position="382"/>
    </location>
</feature>
<dbReference type="AlphaFoldDB" id="A0A851N2B1"/>
<evidence type="ECO:0000256" key="3">
    <source>
        <dbReference type="ARBA" id="ARBA00022553"/>
    </source>
</evidence>
<organism evidence="18 19">
    <name type="scientific">Campylorhamphus procurvoides</name>
    <dbReference type="NCBI Taxonomy" id="190295"/>
    <lineage>
        <taxon>Eukaryota</taxon>
        <taxon>Metazoa</taxon>
        <taxon>Chordata</taxon>
        <taxon>Craniata</taxon>
        <taxon>Vertebrata</taxon>
        <taxon>Euteleostomi</taxon>
        <taxon>Archelosauria</taxon>
        <taxon>Archosauria</taxon>
        <taxon>Dinosauria</taxon>
        <taxon>Saurischia</taxon>
        <taxon>Theropoda</taxon>
        <taxon>Coelurosauria</taxon>
        <taxon>Aves</taxon>
        <taxon>Neognathae</taxon>
        <taxon>Neoaves</taxon>
        <taxon>Telluraves</taxon>
        <taxon>Australaves</taxon>
        <taxon>Passeriformes</taxon>
        <taxon>Dendrocolaptidae</taxon>
        <taxon>Campylorhamphus</taxon>
    </lineage>
</organism>
<gene>
    <name evidence="18" type="primary">Ift81</name>
    <name evidence="18" type="ORF">CAMPRO_R09088</name>
</gene>
<evidence type="ECO:0000256" key="6">
    <source>
        <dbReference type="ARBA" id="ARBA00022871"/>
    </source>
</evidence>
<evidence type="ECO:0000256" key="2">
    <source>
        <dbReference type="ARBA" id="ARBA00022490"/>
    </source>
</evidence>
<dbReference type="GO" id="GO:0007283">
    <property type="term" value="P:spermatogenesis"/>
    <property type="evidence" value="ECO:0007669"/>
    <property type="project" value="UniProtKB-KW"/>
</dbReference>